<feature type="region of interest" description="Disordered" evidence="1">
    <location>
        <begin position="1"/>
        <end position="23"/>
    </location>
</feature>
<feature type="compositionally biased region" description="Basic and acidic residues" evidence="1">
    <location>
        <begin position="11"/>
        <end position="21"/>
    </location>
</feature>
<name>A0A819R2H9_9BILA</name>
<evidence type="ECO:0000256" key="1">
    <source>
        <dbReference type="SAM" id="MobiDB-lite"/>
    </source>
</evidence>
<evidence type="ECO:0000313" key="2">
    <source>
        <dbReference type="EMBL" id="CAF4037729.1"/>
    </source>
</evidence>
<evidence type="ECO:0000313" key="3">
    <source>
        <dbReference type="Proteomes" id="UP000663836"/>
    </source>
</evidence>
<comment type="caution">
    <text evidence="2">The sequence shown here is derived from an EMBL/GenBank/DDBJ whole genome shotgun (WGS) entry which is preliminary data.</text>
</comment>
<accession>A0A819R2H9</accession>
<protein>
    <submittedName>
        <fullName evidence="2">Uncharacterized protein</fullName>
    </submittedName>
</protein>
<feature type="non-terminal residue" evidence="2">
    <location>
        <position position="1"/>
    </location>
</feature>
<reference evidence="2" key="1">
    <citation type="submission" date="2021-02" db="EMBL/GenBank/DDBJ databases">
        <authorList>
            <person name="Nowell W R."/>
        </authorList>
    </citation>
    <scope>NUCLEOTIDE SEQUENCE</scope>
</reference>
<dbReference type="SUPFAM" id="SSF48452">
    <property type="entry name" value="TPR-like"/>
    <property type="match status" value="1"/>
</dbReference>
<dbReference type="PROSITE" id="PS50293">
    <property type="entry name" value="TPR_REGION"/>
    <property type="match status" value="1"/>
</dbReference>
<dbReference type="EMBL" id="CAJOBD010005643">
    <property type="protein sequence ID" value="CAF4037729.1"/>
    <property type="molecule type" value="Genomic_DNA"/>
</dbReference>
<dbReference type="Gene3D" id="1.25.40.10">
    <property type="entry name" value="Tetratricopeptide repeat domain"/>
    <property type="match status" value="1"/>
</dbReference>
<sequence>MESRSALGRSQQRDRSDDHEQATPPSSYIAIFCDMTARIGEFNALSSFGGLLLHRGEFENVRKFCEKMFRQLPDNHPDRAVVYNNWGCYHLHKGKYDEALGSNHPDMIVAYRAIGDFYRSIGQYEQAKKQYESASK</sequence>
<organism evidence="2 3">
    <name type="scientific">Rotaria sordida</name>
    <dbReference type="NCBI Taxonomy" id="392033"/>
    <lineage>
        <taxon>Eukaryota</taxon>
        <taxon>Metazoa</taxon>
        <taxon>Spiralia</taxon>
        <taxon>Gnathifera</taxon>
        <taxon>Rotifera</taxon>
        <taxon>Eurotatoria</taxon>
        <taxon>Bdelloidea</taxon>
        <taxon>Philodinida</taxon>
        <taxon>Philodinidae</taxon>
        <taxon>Rotaria</taxon>
    </lineage>
</organism>
<dbReference type="AlphaFoldDB" id="A0A819R2H9"/>
<dbReference type="Proteomes" id="UP000663836">
    <property type="component" value="Unassembled WGS sequence"/>
</dbReference>
<dbReference type="InterPro" id="IPR011990">
    <property type="entry name" value="TPR-like_helical_dom_sf"/>
</dbReference>
<proteinExistence type="predicted"/>
<gene>
    <name evidence="2" type="ORF">JBS370_LOCUS28322</name>
</gene>